<dbReference type="GO" id="GO:0006313">
    <property type="term" value="P:DNA transposition"/>
    <property type="evidence" value="ECO:0007669"/>
    <property type="project" value="UniProtKB-UniRule"/>
</dbReference>
<evidence type="ECO:0000313" key="8">
    <source>
        <dbReference type="EMBL" id="ADI39239.1"/>
    </source>
</evidence>
<evidence type="ECO:0000256" key="2">
    <source>
        <dbReference type="ARBA" id="ARBA00010961"/>
    </source>
</evidence>
<gene>
    <name evidence="7" type="ordered locus">wcw_1689</name>
    <name evidence="8" type="ordered locus">wcw_1902</name>
</gene>
<dbReference type="InterPro" id="IPR001207">
    <property type="entry name" value="Transposase_mutator"/>
</dbReference>
<evidence type="ECO:0000313" key="7">
    <source>
        <dbReference type="EMBL" id="ADI39033.1"/>
    </source>
</evidence>
<evidence type="ECO:0000256" key="6">
    <source>
        <dbReference type="RuleBase" id="RU365089"/>
    </source>
</evidence>
<proteinExistence type="inferred from homology"/>
<evidence type="ECO:0000313" key="9">
    <source>
        <dbReference type="Proteomes" id="UP000001505"/>
    </source>
</evidence>
<dbReference type="PANTHER" id="PTHR33217">
    <property type="entry name" value="TRANSPOSASE FOR INSERTION SEQUENCE ELEMENT IS1081"/>
    <property type="match status" value="1"/>
</dbReference>
<accession>D6YSI8</accession>
<comment type="function">
    <text evidence="1 6">Required for the transposition of the insertion element.</text>
</comment>
<dbReference type="NCBIfam" id="NF033543">
    <property type="entry name" value="transpos_IS256"/>
    <property type="match status" value="1"/>
</dbReference>
<reference evidence="7 9" key="1">
    <citation type="journal article" date="2010" name="PLoS ONE">
        <title>The Waddlia genome: a window into chlamydial biology.</title>
        <authorList>
            <person name="Bertelli C."/>
            <person name="Collyn F."/>
            <person name="Croxatto A."/>
            <person name="Ruckert C."/>
            <person name="Polkinghorne A."/>
            <person name="Kebbi-Beghdadi C."/>
            <person name="Goesmann A."/>
            <person name="Vaughan L."/>
            <person name="Greub G."/>
        </authorList>
    </citation>
    <scope>NUCLEOTIDE SEQUENCE [LARGE SCALE GENOMIC DNA]</scope>
    <source>
        <strain evidence="9">ATCC VR-1470 / WSU 86-1044</strain>
        <strain evidence="7">WSU 86-1044</strain>
    </source>
</reference>
<dbReference type="GO" id="GO:0003677">
    <property type="term" value="F:DNA binding"/>
    <property type="evidence" value="ECO:0007669"/>
    <property type="project" value="UniProtKB-UniRule"/>
</dbReference>
<keyword evidence="4 6" id="KW-0238">DNA-binding</keyword>
<dbReference type="eggNOG" id="COG3328">
    <property type="taxonomic scope" value="Bacteria"/>
</dbReference>
<dbReference type="PROSITE" id="PS01007">
    <property type="entry name" value="TRANSPOSASE_MUTATOR"/>
    <property type="match status" value="1"/>
</dbReference>
<dbReference type="HOGENOM" id="CLU_036805_8_1_0"/>
<dbReference type="PANTHER" id="PTHR33217:SF9">
    <property type="entry name" value="MUTATOR FAMILY TRANSPOSASE"/>
    <property type="match status" value="1"/>
</dbReference>
<protein>
    <recommendedName>
        <fullName evidence="6">Mutator family transposase</fullName>
    </recommendedName>
</protein>
<keyword evidence="9" id="KW-1185">Reference proteome</keyword>
<dbReference type="EMBL" id="CP001928">
    <property type="protein sequence ID" value="ADI39239.1"/>
    <property type="molecule type" value="Genomic_DNA"/>
</dbReference>
<evidence type="ECO:0000256" key="4">
    <source>
        <dbReference type="ARBA" id="ARBA00023125"/>
    </source>
</evidence>
<dbReference type="Pfam" id="PF00872">
    <property type="entry name" value="Transposase_mut"/>
    <property type="match status" value="1"/>
</dbReference>
<keyword evidence="6" id="KW-0814">Transposable element</keyword>
<dbReference type="AlphaFoldDB" id="D6YSI8"/>
<dbReference type="EMBL" id="CP001928">
    <property type="protein sequence ID" value="ADI39033.1"/>
    <property type="molecule type" value="Genomic_DNA"/>
</dbReference>
<evidence type="ECO:0000256" key="1">
    <source>
        <dbReference type="ARBA" id="ARBA00002190"/>
    </source>
</evidence>
<dbReference type="RefSeq" id="WP_013182738.1">
    <property type="nucleotide sequence ID" value="NC_014225.1"/>
</dbReference>
<dbReference type="KEGG" id="wch:wcw_1902"/>
<name>D6YSI8_WADCW</name>
<evidence type="ECO:0000256" key="3">
    <source>
        <dbReference type="ARBA" id="ARBA00022578"/>
    </source>
</evidence>
<keyword evidence="3 6" id="KW-0815">Transposition</keyword>
<sequence length="417" mass="47609">MKNDVISLDKFHATSEMNSLLEQTLREGARLLLQQAIENEVNEYLESMKGRRDFEGRKQFVRNGYLPEREVQTGIGPISVKQPRIRNREESSEGYSSAILPKYLRRVPSLDAVIPALYLRGISTSNFQDALEAIMGKDAKGLSAANITRLKQSWEQEYKDWNKRSLEGKRYAYIWVDGIYFNVRLGDDRICFLVILGALPNGKKELVAIHNGYRESKISWTEVLESLKRRGLCTAPELAIGDGALGFWSAIEEVFPKTKQQRCWVHKTANVLDKMPKSIQVNAKKAIHEIYMAPTKEDGLAAFEVFLKTYRDKYPKACACLEKDKAQLFTFYNFPAIHWQHVRTTNPIESTFATIRHRTRQTKGCGSVAATLTMVFKLATTAEKKWRKLKGCEMIEKVINGVVFKDGEEVLEKEKVA</sequence>
<keyword evidence="5 6" id="KW-0233">DNA recombination</keyword>
<dbReference type="KEGG" id="wch:wcw_1689"/>
<organism evidence="7 9">
    <name type="scientific">Waddlia chondrophila (strain ATCC VR-1470 / WSU 86-1044)</name>
    <dbReference type="NCBI Taxonomy" id="716544"/>
    <lineage>
        <taxon>Bacteria</taxon>
        <taxon>Pseudomonadati</taxon>
        <taxon>Chlamydiota</taxon>
        <taxon>Chlamydiia</taxon>
        <taxon>Parachlamydiales</taxon>
        <taxon>Waddliaceae</taxon>
        <taxon>Waddlia</taxon>
    </lineage>
</organism>
<comment type="similarity">
    <text evidence="2 6">Belongs to the transposase mutator family.</text>
</comment>
<dbReference type="STRING" id="716544.wcw_1689"/>
<dbReference type="Proteomes" id="UP000001505">
    <property type="component" value="Chromosome"/>
</dbReference>
<dbReference type="GO" id="GO:0004803">
    <property type="term" value="F:transposase activity"/>
    <property type="evidence" value="ECO:0007669"/>
    <property type="project" value="UniProtKB-UniRule"/>
</dbReference>
<evidence type="ECO:0000256" key="5">
    <source>
        <dbReference type="ARBA" id="ARBA00023172"/>
    </source>
</evidence>